<organism evidence="1 2">
    <name type="scientific">Candidatus Beckwithbacteria bacterium RBG_13_42_9</name>
    <dbReference type="NCBI Taxonomy" id="1797457"/>
    <lineage>
        <taxon>Bacteria</taxon>
        <taxon>Candidatus Beckwithiibacteriota</taxon>
    </lineage>
</organism>
<dbReference type="Proteomes" id="UP000177006">
    <property type="component" value="Unassembled WGS sequence"/>
</dbReference>
<sequence length="101" mass="11967">MIDDEIRKLFRLRDKAVKNKDINLFLSTQVSEIRNSSAKGYLSVDELKSKVIYIFTDSNKIRKSAAVEESYYYQRKLTHKALLLYYLVHTPSGWKVYDIVW</sequence>
<reference evidence="1 2" key="1">
    <citation type="journal article" date="2016" name="Nat. Commun.">
        <title>Thousands of microbial genomes shed light on interconnected biogeochemical processes in an aquifer system.</title>
        <authorList>
            <person name="Anantharaman K."/>
            <person name="Brown C.T."/>
            <person name="Hug L.A."/>
            <person name="Sharon I."/>
            <person name="Castelle C.J."/>
            <person name="Probst A.J."/>
            <person name="Thomas B.C."/>
            <person name="Singh A."/>
            <person name="Wilkins M.J."/>
            <person name="Karaoz U."/>
            <person name="Brodie E.L."/>
            <person name="Williams K.H."/>
            <person name="Hubbard S.S."/>
            <person name="Banfield J.F."/>
        </authorList>
    </citation>
    <scope>NUCLEOTIDE SEQUENCE [LARGE SCALE GENOMIC DNA]</scope>
</reference>
<comment type="caution">
    <text evidence="1">The sequence shown here is derived from an EMBL/GenBank/DDBJ whole genome shotgun (WGS) entry which is preliminary data.</text>
</comment>
<proteinExistence type="predicted"/>
<evidence type="ECO:0000313" key="1">
    <source>
        <dbReference type="EMBL" id="OGD63426.1"/>
    </source>
</evidence>
<name>A0A1F5E7Z3_9BACT</name>
<accession>A0A1F5E7Z3</accession>
<gene>
    <name evidence="1" type="ORF">A2160_03100</name>
</gene>
<evidence type="ECO:0000313" key="2">
    <source>
        <dbReference type="Proteomes" id="UP000177006"/>
    </source>
</evidence>
<dbReference type="EMBL" id="MEZK01000010">
    <property type="protein sequence ID" value="OGD63426.1"/>
    <property type="molecule type" value="Genomic_DNA"/>
</dbReference>
<dbReference type="AlphaFoldDB" id="A0A1F5E7Z3"/>
<evidence type="ECO:0008006" key="3">
    <source>
        <dbReference type="Google" id="ProtNLM"/>
    </source>
</evidence>
<protein>
    <recommendedName>
        <fullName evidence="3">Tim44-like domain-containing protein</fullName>
    </recommendedName>
</protein>